<proteinExistence type="predicted"/>
<keyword evidence="2" id="KW-1185">Reference proteome</keyword>
<gene>
    <name evidence="1" type="ORF">JZ751_012516</name>
</gene>
<sequence length="142" mass="15295">MADVALEHTGDEVDLQVALIDRPCLAVPDNLKRSSEAILTEMSSQKSALCGLPRALLKPVRGSDFSTPGTVLGTILNSNDVATAANDLDLELYDVPRHAIIEVIFHELTDILADMATATCPLSELCSRLLAFLLPLQCPCHQ</sequence>
<dbReference type="AlphaFoldDB" id="A0A8T2NXI5"/>
<reference evidence="1" key="1">
    <citation type="thesis" date="2021" institute="BYU ScholarsArchive" country="Provo, UT, USA">
        <title>Applications of and Algorithms for Genome Assembly and Genomic Analyses with an Emphasis on Marine Teleosts.</title>
        <authorList>
            <person name="Pickett B.D."/>
        </authorList>
    </citation>
    <scope>NUCLEOTIDE SEQUENCE</scope>
    <source>
        <strain evidence="1">HI-2016</strain>
    </source>
</reference>
<comment type="caution">
    <text evidence="1">The sequence shown here is derived from an EMBL/GenBank/DDBJ whole genome shotgun (WGS) entry which is preliminary data.</text>
</comment>
<evidence type="ECO:0000313" key="1">
    <source>
        <dbReference type="EMBL" id="KAG9344040.1"/>
    </source>
</evidence>
<accession>A0A8T2NXI5</accession>
<evidence type="ECO:0000313" key="2">
    <source>
        <dbReference type="Proteomes" id="UP000824540"/>
    </source>
</evidence>
<dbReference type="Proteomes" id="UP000824540">
    <property type="component" value="Unassembled WGS sequence"/>
</dbReference>
<organism evidence="1 2">
    <name type="scientific">Albula glossodonta</name>
    <name type="common">roundjaw bonefish</name>
    <dbReference type="NCBI Taxonomy" id="121402"/>
    <lineage>
        <taxon>Eukaryota</taxon>
        <taxon>Metazoa</taxon>
        <taxon>Chordata</taxon>
        <taxon>Craniata</taxon>
        <taxon>Vertebrata</taxon>
        <taxon>Euteleostomi</taxon>
        <taxon>Actinopterygii</taxon>
        <taxon>Neopterygii</taxon>
        <taxon>Teleostei</taxon>
        <taxon>Albuliformes</taxon>
        <taxon>Albulidae</taxon>
        <taxon>Albula</taxon>
    </lineage>
</organism>
<protein>
    <submittedName>
        <fullName evidence="1">Uncharacterized protein</fullName>
    </submittedName>
</protein>
<name>A0A8T2NXI5_9TELE</name>
<dbReference type="EMBL" id="JAFBMS010000021">
    <property type="protein sequence ID" value="KAG9344040.1"/>
    <property type="molecule type" value="Genomic_DNA"/>
</dbReference>